<dbReference type="InterPro" id="IPR001763">
    <property type="entry name" value="Rhodanese-like_dom"/>
</dbReference>
<dbReference type="SMART" id="SM00450">
    <property type="entry name" value="RHOD"/>
    <property type="match status" value="2"/>
</dbReference>
<evidence type="ECO:0000313" key="4">
    <source>
        <dbReference type="EMBL" id="GHE36045.1"/>
    </source>
</evidence>
<comment type="caution">
    <text evidence="4">The sequence shown here is derived from an EMBL/GenBank/DDBJ whole genome shotgun (WGS) entry which is preliminary data.</text>
</comment>
<evidence type="ECO:0000259" key="3">
    <source>
        <dbReference type="PROSITE" id="PS50206"/>
    </source>
</evidence>
<reference evidence="5" key="1">
    <citation type="journal article" date="2019" name="Int. J. Syst. Evol. Microbiol.">
        <title>The Global Catalogue of Microorganisms (GCM) 10K type strain sequencing project: providing services to taxonomists for standard genome sequencing and annotation.</title>
        <authorList>
            <consortium name="The Broad Institute Genomics Platform"/>
            <consortium name="The Broad Institute Genome Sequencing Center for Infectious Disease"/>
            <person name="Wu L."/>
            <person name="Ma J."/>
        </authorList>
    </citation>
    <scope>NUCLEOTIDE SEQUENCE [LARGE SCALE GENOMIC DNA]</scope>
    <source>
        <strain evidence="5">CGMCC 1.12966</strain>
    </source>
</reference>
<evidence type="ECO:0000256" key="1">
    <source>
        <dbReference type="ARBA" id="ARBA00022679"/>
    </source>
</evidence>
<dbReference type="InterPro" id="IPR036873">
    <property type="entry name" value="Rhodanese-like_dom_sf"/>
</dbReference>
<evidence type="ECO:0000313" key="5">
    <source>
        <dbReference type="Proteomes" id="UP000620550"/>
    </source>
</evidence>
<feature type="domain" description="Rhodanese" evidence="3">
    <location>
        <begin position="15"/>
        <end position="132"/>
    </location>
</feature>
<dbReference type="PROSITE" id="PS50206">
    <property type="entry name" value="RHODANESE_3"/>
    <property type="match status" value="2"/>
</dbReference>
<dbReference type="InterPro" id="IPR045078">
    <property type="entry name" value="TST/MPST-like"/>
</dbReference>
<dbReference type="PANTHER" id="PTHR11364:SF27">
    <property type="entry name" value="SULFURTRANSFERASE"/>
    <property type="match status" value="1"/>
</dbReference>
<keyword evidence="2" id="KW-0677">Repeat</keyword>
<proteinExistence type="predicted"/>
<gene>
    <name evidence="4" type="ORF">GCM10017764_19260</name>
</gene>
<sequence length="278" mass="30771">MKSIIKAAELQALYGQENFVIIDATSGAEARKTYESSHLLNGLFVDLDRDLSAVNDPRLGGRHPLPSVPAFSETLSTLGIDAESHIVVYDRLNAANAAARFWWMARAAGVDKVQVLDGGFRAAREAGFPLSEGEELVPEPTRYRFEQWQLPTKALEEIDAWTIQDSKLIIDVREAARYEGLTEPIDLIAGHIPTAINVPFMGNLNSDGFFKDPEMLRLLYEPILGRRDAKDIAIHCGSGVTACHSILALAHAGYDIPNLYVGSWSEWSRNDLPRQPKD</sequence>
<dbReference type="EMBL" id="BNAF01000006">
    <property type="protein sequence ID" value="GHE36045.1"/>
    <property type="molecule type" value="Genomic_DNA"/>
</dbReference>
<feature type="domain" description="Rhodanese" evidence="3">
    <location>
        <begin position="163"/>
        <end position="276"/>
    </location>
</feature>
<dbReference type="PANTHER" id="PTHR11364">
    <property type="entry name" value="THIOSULFATE SULFERTANSFERASE"/>
    <property type="match status" value="1"/>
</dbReference>
<name>A0ABQ3HZZ5_9SPHI</name>
<keyword evidence="5" id="KW-1185">Reference proteome</keyword>
<dbReference type="SUPFAM" id="SSF52821">
    <property type="entry name" value="Rhodanese/Cell cycle control phosphatase"/>
    <property type="match status" value="2"/>
</dbReference>
<dbReference type="CDD" id="cd01448">
    <property type="entry name" value="TST_Repeat_1"/>
    <property type="match status" value="1"/>
</dbReference>
<dbReference type="Gene3D" id="3.40.250.10">
    <property type="entry name" value="Rhodanese-like domain"/>
    <property type="match status" value="2"/>
</dbReference>
<dbReference type="Pfam" id="PF00581">
    <property type="entry name" value="Rhodanese"/>
    <property type="match status" value="2"/>
</dbReference>
<organism evidence="4 5">
    <name type="scientific">Sphingobacterium griseoflavum</name>
    <dbReference type="NCBI Taxonomy" id="1474952"/>
    <lineage>
        <taxon>Bacteria</taxon>
        <taxon>Pseudomonadati</taxon>
        <taxon>Bacteroidota</taxon>
        <taxon>Sphingobacteriia</taxon>
        <taxon>Sphingobacteriales</taxon>
        <taxon>Sphingobacteriaceae</taxon>
        <taxon>Sphingobacterium</taxon>
    </lineage>
</organism>
<dbReference type="RefSeq" id="WP_189626442.1">
    <property type="nucleotide sequence ID" value="NZ_BNAF01000006.1"/>
</dbReference>
<protein>
    <submittedName>
        <fullName evidence="4">Sulfurtransferase</fullName>
    </submittedName>
</protein>
<dbReference type="Proteomes" id="UP000620550">
    <property type="component" value="Unassembled WGS sequence"/>
</dbReference>
<keyword evidence="1" id="KW-0808">Transferase</keyword>
<evidence type="ECO:0000256" key="2">
    <source>
        <dbReference type="ARBA" id="ARBA00022737"/>
    </source>
</evidence>
<dbReference type="CDD" id="cd01449">
    <property type="entry name" value="TST_Repeat_2"/>
    <property type="match status" value="1"/>
</dbReference>
<accession>A0ABQ3HZZ5</accession>